<name>A0A645GEJ9_9ZZZZ</name>
<comment type="caution">
    <text evidence="1">The sequence shown here is derived from an EMBL/GenBank/DDBJ whole genome shotgun (WGS) entry which is preliminary data.</text>
</comment>
<dbReference type="EMBL" id="VSSQ01070650">
    <property type="protein sequence ID" value="MPN22424.1"/>
    <property type="molecule type" value="Genomic_DNA"/>
</dbReference>
<evidence type="ECO:0000313" key="1">
    <source>
        <dbReference type="EMBL" id="MPN22424.1"/>
    </source>
</evidence>
<dbReference type="AlphaFoldDB" id="A0A645GEJ9"/>
<proteinExistence type="predicted"/>
<protein>
    <submittedName>
        <fullName evidence="1">Uncharacterized protein</fullName>
    </submittedName>
</protein>
<reference evidence="1" key="1">
    <citation type="submission" date="2019-08" db="EMBL/GenBank/DDBJ databases">
        <authorList>
            <person name="Kucharzyk K."/>
            <person name="Murdoch R.W."/>
            <person name="Higgins S."/>
            <person name="Loffler F."/>
        </authorList>
    </citation>
    <scope>NUCLEOTIDE SEQUENCE</scope>
</reference>
<accession>A0A645GEJ9</accession>
<organism evidence="1">
    <name type="scientific">bioreactor metagenome</name>
    <dbReference type="NCBI Taxonomy" id="1076179"/>
    <lineage>
        <taxon>unclassified sequences</taxon>
        <taxon>metagenomes</taxon>
        <taxon>ecological metagenomes</taxon>
    </lineage>
</organism>
<gene>
    <name evidence="1" type="ORF">SDC9_169807</name>
</gene>
<sequence length="48" mass="5207">MAVGHIDVSVRPLRYGGVVVVGQPVLVDFERGRRPCLALVGTHRQAQP</sequence>